<dbReference type="InterPro" id="IPR050276">
    <property type="entry name" value="MshD_Acetyltransferase"/>
</dbReference>
<dbReference type="SUPFAM" id="SSF55729">
    <property type="entry name" value="Acyl-CoA N-acyltransferases (Nat)"/>
    <property type="match status" value="1"/>
</dbReference>
<dbReference type="AlphaFoldDB" id="F0XW46"/>
<dbReference type="KEGG" id="aaf:AURANDRAFT_60724"/>
<reference evidence="3 4" key="1">
    <citation type="journal article" date="2011" name="Proc. Natl. Acad. Sci. U.S.A.">
        <title>Niche of harmful alga Aureococcus anophagefferens revealed through ecogenomics.</title>
        <authorList>
            <person name="Gobler C.J."/>
            <person name="Berry D.L."/>
            <person name="Dyhrman S.T."/>
            <person name="Wilhelm S.W."/>
            <person name="Salamov A."/>
            <person name="Lobanov A.V."/>
            <person name="Zhang Y."/>
            <person name="Collier J.L."/>
            <person name="Wurch L.L."/>
            <person name="Kustka A.B."/>
            <person name="Dill B.D."/>
            <person name="Shah M."/>
            <person name="VerBerkmoes N.C."/>
            <person name="Kuo A."/>
            <person name="Terry A."/>
            <person name="Pangilinan J."/>
            <person name="Lindquist E.A."/>
            <person name="Lucas S."/>
            <person name="Paulsen I.T."/>
            <person name="Hattenrath-Lehmann T.K."/>
            <person name="Talmage S.C."/>
            <person name="Walker E.A."/>
            <person name="Koch F."/>
            <person name="Burson A.M."/>
            <person name="Marcoval M.A."/>
            <person name="Tang Y.Z."/>
            <person name="Lecleir G.R."/>
            <person name="Coyne K.J."/>
            <person name="Berg G.M."/>
            <person name="Bertrand E.M."/>
            <person name="Saito M.A."/>
            <person name="Gladyshev V.N."/>
            <person name="Grigoriev I.V."/>
        </authorList>
    </citation>
    <scope>NUCLEOTIDE SEQUENCE [LARGE SCALE GENOMIC DNA]</scope>
    <source>
        <strain evidence="4">CCMP 1984</strain>
    </source>
</reference>
<feature type="signal peptide" evidence="1">
    <location>
        <begin position="1"/>
        <end position="16"/>
    </location>
</feature>
<gene>
    <name evidence="3" type="ORF">AURANDRAFT_60724</name>
</gene>
<dbReference type="InParanoid" id="F0XW46"/>
<feature type="domain" description="N-acetyltransferase" evidence="2">
    <location>
        <begin position="23"/>
        <end position="247"/>
    </location>
</feature>
<dbReference type="PROSITE" id="PS51186">
    <property type="entry name" value="GNAT"/>
    <property type="match status" value="1"/>
</dbReference>
<evidence type="ECO:0000313" key="4">
    <source>
        <dbReference type="Proteomes" id="UP000002729"/>
    </source>
</evidence>
<dbReference type="Gene3D" id="3.40.630.30">
    <property type="match status" value="1"/>
</dbReference>
<dbReference type="eggNOG" id="ENOG502S7TP">
    <property type="taxonomic scope" value="Eukaryota"/>
</dbReference>
<dbReference type="OMA" id="IAEPMEW"/>
<evidence type="ECO:0000313" key="3">
    <source>
        <dbReference type="EMBL" id="EGB12713.1"/>
    </source>
</evidence>
<accession>F0XW46</accession>
<proteinExistence type="predicted"/>
<name>F0XW46_AURAN</name>
<dbReference type="RefSeq" id="XP_009032364.1">
    <property type="nucleotide sequence ID" value="XM_009034116.1"/>
</dbReference>
<dbReference type="CDD" id="cd04301">
    <property type="entry name" value="NAT_SF"/>
    <property type="match status" value="1"/>
</dbReference>
<dbReference type="Proteomes" id="UP000002729">
    <property type="component" value="Unassembled WGS sequence"/>
</dbReference>
<evidence type="ECO:0000256" key="1">
    <source>
        <dbReference type="SAM" id="SignalP"/>
    </source>
</evidence>
<keyword evidence="1" id="KW-0732">Signal</keyword>
<organism evidence="4">
    <name type="scientific">Aureococcus anophagefferens</name>
    <name type="common">Harmful bloom alga</name>
    <dbReference type="NCBI Taxonomy" id="44056"/>
    <lineage>
        <taxon>Eukaryota</taxon>
        <taxon>Sar</taxon>
        <taxon>Stramenopiles</taxon>
        <taxon>Ochrophyta</taxon>
        <taxon>Pelagophyceae</taxon>
        <taxon>Pelagomonadales</taxon>
        <taxon>Pelagomonadaceae</taxon>
        <taxon>Aureococcus</taxon>
    </lineage>
</organism>
<dbReference type="GeneID" id="20223129"/>
<evidence type="ECO:0000259" key="2">
    <source>
        <dbReference type="PROSITE" id="PS51186"/>
    </source>
</evidence>
<feature type="chain" id="PRO_5003264166" description="N-acetyltransferase domain-containing protein" evidence="1">
    <location>
        <begin position="17"/>
        <end position="247"/>
    </location>
</feature>
<dbReference type="Pfam" id="PF00583">
    <property type="entry name" value="Acetyltransf_1"/>
    <property type="match status" value="1"/>
</dbReference>
<sequence>MALLLALLPFARPLQLTPPLQVSVLEAPTPQELEACTSCMVDGFWASKRLDAAQRERLAATQYADLEQRFGGDGSGRVLKGSLVAAADGGRVVGMASLELGLFDGAALSLLPRDEAAEKIVEKIQDVPAAARRKPLPELCVDLFGEYARVAPLLANVAVVPGARRKGLGRRLVAACADLARDGWGYDDVLLEVECDNRPAVALYERVGFQELWRAPRAALEVDPRRESGPPLKRRDNVDHVAMRLPV</sequence>
<dbReference type="GO" id="GO:0016747">
    <property type="term" value="F:acyltransferase activity, transferring groups other than amino-acyl groups"/>
    <property type="evidence" value="ECO:0007669"/>
    <property type="project" value="InterPro"/>
</dbReference>
<keyword evidence="4" id="KW-1185">Reference proteome</keyword>
<dbReference type="PANTHER" id="PTHR43617">
    <property type="entry name" value="L-AMINO ACID N-ACETYLTRANSFERASE"/>
    <property type="match status" value="1"/>
</dbReference>
<dbReference type="EMBL" id="GL833120">
    <property type="protein sequence ID" value="EGB12713.1"/>
    <property type="molecule type" value="Genomic_DNA"/>
</dbReference>
<dbReference type="InterPro" id="IPR016181">
    <property type="entry name" value="Acyl_CoA_acyltransferase"/>
</dbReference>
<dbReference type="InterPro" id="IPR000182">
    <property type="entry name" value="GNAT_dom"/>
</dbReference>
<protein>
    <recommendedName>
        <fullName evidence="2">N-acetyltransferase domain-containing protein</fullName>
    </recommendedName>
</protein>
<dbReference type="OrthoDB" id="249099at2759"/>